<accession>A0ACB0Y498</accession>
<name>A0ACB0Y498_MELEN</name>
<evidence type="ECO:0000313" key="2">
    <source>
        <dbReference type="Proteomes" id="UP001497535"/>
    </source>
</evidence>
<keyword evidence="2" id="KW-1185">Reference proteome</keyword>
<protein>
    <submittedName>
        <fullName evidence="1">Uncharacterized protein</fullName>
    </submittedName>
</protein>
<reference evidence="1" key="1">
    <citation type="submission" date="2023-11" db="EMBL/GenBank/DDBJ databases">
        <authorList>
            <person name="Poullet M."/>
        </authorList>
    </citation>
    <scope>NUCLEOTIDE SEQUENCE</scope>
    <source>
        <strain evidence="1">E1834</strain>
    </source>
</reference>
<organism evidence="1 2">
    <name type="scientific">Meloidogyne enterolobii</name>
    <name type="common">Root-knot nematode worm</name>
    <name type="synonym">Meloidogyne mayaguensis</name>
    <dbReference type="NCBI Taxonomy" id="390850"/>
    <lineage>
        <taxon>Eukaryota</taxon>
        <taxon>Metazoa</taxon>
        <taxon>Ecdysozoa</taxon>
        <taxon>Nematoda</taxon>
        <taxon>Chromadorea</taxon>
        <taxon>Rhabditida</taxon>
        <taxon>Tylenchina</taxon>
        <taxon>Tylenchomorpha</taxon>
        <taxon>Tylenchoidea</taxon>
        <taxon>Meloidogynidae</taxon>
        <taxon>Meloidogyninae</taxon>
        <taxon>Meloidogyne</taxon>
    </lineage>
</organism>
<comment type="caution">
    <text evidence="1">The sequence shown here is derived from an EMBL/GenBank/DDBJ whole genome shotgun (WGS) entry which is preliminary data.</text>
</comment>
<dbReference type="EMBL" id="CAVMJV010000005">
    <property type="protein sequence ID" value="CAK5030636.1"/>
    <property type="molecule type" value="Genomic_DNA"/>
</dbReference>
<sequence length="180" mass="20361">MVEKLLAAKEEIARRHSETIDDVVSVVMEKIRNNQPFEGELTAPTGHFIPPKSHHKRAGISGGQKMVHQQRSGIPVMGQMKAEESILRQQQKGGTVLASVTNEGVLTTATPTTAFRQFFTFFYFYQFFKSFFAWTVNRSSPKPSLFKWANSTSPVSNFFWRAPFSLSNILNLQITSKCLQ</sequence>
<gene>
    <name evidence="1" type="ORF">MENTE1834_LOCUS7275</name>
</gene>
<evidence type="ECO:0000313" key="1">
    <source>
        <dbReference type="EMBL" id="CAK5030636.1"/>
    </source>
</evidence>
<dbReference type="Proteomes" id="UP001497535">
    <property type="component" value="Unassembled WGS sequence"/>
</dbReference>
<proteinExistence type="predicted"/>